<evidence type="ECO:0000259" key="5">
    <source>
        <dbReference type="PROSITE" id="PS51900"/>
    </source>
</evidence>
<evidence type="ECO:0000256" key="1">
    <source>
        <dbReference type="ARBA" id="ARBA00022908"/>
    </source>
</evidence>
<keyword evidence="3" id="KW-0233">DNA recombination</keyword>
<dbReference type="Gene3D" id="1.10.150.130">
    <property type="match status" value="1"/>
</dbReference>
<dbReference type="AlphaFoldDB" id="A0A974NDZ9"/>
<dbReference type="GO" id="GO:0006310">
    <property type="term" value="P:DNA recombination"/>
    <property type="evidence" value="ECO:0007669"/>
    <property type="project" value="UniProtKB-KW"/>
</dbReference>
<sequence length="355" mass="41594">MRKKKPENRDLPPHMFRRNRLLKNGKMWIGYYYDCRKNGKRKEIPLGTDLDKAKIKWAELEMTEAPKDIKTLGYVFDRYENEIIPSKAPKTQSDNRDSLRQLRKVFDDAPIDEITSHHIAQYRDARTAKVRANREMSLLSHIYNIAKEWGYVTYNPVTGVRKNKEKLRDYYADDEVFLAVYKHSPQELKDAMMIAYFTGQRPADAIKIRLSHITEDHLFIGQNKTTHKLRIKLNNETGRTGLGLLIDDILKRKNDSSPYLITIKDRGMTYSMRRYRFENARNTAINEALANNDEEFAKHIKEFQFKDLRPKAASDMNNIELASKLLGHTKEEITKKIYIRVGQEVEPVNRGISNK</sequence>
<accession>A0A974NDZ9</accession>
<keyword evidence="1" id="KW-0229">DNA integration</keyword>
<evidence type="ECO:0000256" key="2">
    <source>
        <dbReference type="ARBA" id="ARBA00023125"/>
    </source>
</evidence>
<dbReference type="InterPro" id="IPR002104">
    <property type="entry name" value="Integrase_catalytic"/>
</dbReference>
<name>A0A974NDZ9_9GAMM</name>
<organism evidence="6 7">
    <name type="scientific">Entomomonas asaccharolytica</name>
    <dbReference type="NCBI Taxonomy" id="2785331"/>
    <lineage>
        <taxon>Bacteria</taxon>
        <taxon>Pseudomonadati</taxon>
        <taxon>Pseudomonadota</taxon>
        <taxon>Gammaproteobacteria</taxon>
        <taxon>Pseudomonadales</taxon>
        <taxon>Pseudomonadaceae</taxon>
        <taxon>Entomomonas</taxon>
    </lineage>
</organism>
<dbReference type="InterPro" id="IPR050090">
    <property type="entry name" value="Tyrosine_recombinase_XerCD"/>
</dbReference>
<evidence type="ECO:0000256" key="4">
    <source>
        <dbReference type="PROSITE-ProRule" id="PRU01248"/>
    </source>
</evidence>
<dbReference type="PROSITE" id="PS51900">
    <property type="entry name" value="CB"/>
    <property type="match status" value="1"/>
</dbReference>
<dbReference type="InterPro" id="IPR013762">
    <property type="entry name" value="Integrase-like_cat_sf"/>
</dbReference>
<dbReference type="EMBL" id="CP067393">
    <property type="protein sequence ID" value="QQP85046.1"/>
    <property type="molecule type" value="Genomic_DNA"/>
</dbReference>
<dbReference type="Pfam" id="PF00589">
    <property type="entry name" value="Phage_integrase"/>
    <property type="match status" value="1"/>
</dbReference>
<dbReference type="InterPro" id="IPR011010">
    <property type="entry name" value="DNA_brk_join_enz"/>
</dbReference>
<dbReference type="RefSeq" id="WP_201091162.1">
    <property type="nucleotide sequence ID" value="NZ_CP067393.1"/>
</dbReference>
<protein>
    <submittedName>
        <fullName evidence="6">Tyrosine-type recombinase/integrase</fullName>
    </submittedName>
</protein>
<dbReference type="Gene3D" id="1.10.443.10">
    <property type="entry name" value="Intergrase catalytic core"/>
    <property type="match status" value="1"/>
</dbReference>
<dbReference type="PANTHER" id="PTHR30349">
    <property type="entry name" value="PHAGE INTEGRASE-RELATED"/>
    <property type="match status" value="1"/>
</dbReference>
<dbReference type="Proteomes" id="UP000595278">
    <property type="component" value="Chromosome"/>
</dbReference>
<keyword evidence="2 4" id="KW-0238">DNA-binding</keyword>
<reference evidence="6 7" key="1">
    <citation type="submission" date="2021-01" db="EMBL/GenBank/DDBJ databases">
        <title>Entomomonas sp. F2A isolated from a house cricket (Acheta domesticus).</title>
        <authorList>
            <person name="Spergser J."/>
            <person name="Busse H.-J."/>
        </authorList>
    </citation>
    <scope>NUCLEOTIDE SEQUENCE [LARGE SCALE GENOMIC DNA]</scope>
    <source>
        <strain evidence="6 7">F2A</strain>
    </source>
</reference>
<proteinExistence type="predicted"/>
<feature type="domain" description="Core-binding (CB)" evidence="5">
    <location>
        <begin position="70"/>
        <end position="147"/>
    </location>
</feature>
<dbReference type="KEGG" id="eaz:JHT90_11715"/>
<gene>
    <name evidence="6" type="ORF">JHT90_11715</name>
</gene>
<dbReference type="InterPro" id="IPR010998">
    <property type="entry name" value="Integrase_recombinase_N"/>
</dbReference>
<keyword evidence="7" id="KW-1185">Reference proteome</keyword>
<evidence type="ECO:0000313" key="7">
    <source>
        <dbReference type="Proteomes" id="UP000595278"/>
    </source>
</evidence>
<dbReference type="GO" id="GO:0015074">
    <property type="term" value="P:DNA integration"/>
    <property type="evidence" value="ECO:0007669"/>
    <property type="project" value="UniProtKB-KW"/>
</dbReference>
<evidence type="ECO:0000256" key="3">
    <source>
        <dbReference type="ARBA" id="ARBA00023172"/>
    </source>
</evidence>
<evidence type="ECO:0000313" key="6">
    <source>
        <dbReference type="EMBL" id="QQP85046.1"/>
    </source>
</evidence>
<dbReference type="SUPFAM" id="SSF56349">
    <property type="entry name" value="DNA breaking-rejoining enzymes"/>
    <property type="match status" value="1"/>
</dbReference>
<dbReference type="InterPro" id="IPR044068">
    <property type="entry name" value="CB"/>
</dbReference>
<dbReference type="PANTHER" id="PTHR30349:SF94">
    <property type="entry name" value="INTEGRASE_RECOMBINASE HI_1414-RELATED"/>
    <property type="match status" value="1"/>
</dbReference>
<dbReference type="GO" id="GO:0003677">
    <property type="term" value="F:DNA binding"/>
    <property type="evidence" value="ECO:0007669"/>
    <property type="project" value="UniProtKB-UniRule"/>
</dbReference>